<organism evidence="5 6">
    <name type="scientific">Jiangella alkaliphila</name>
    <dbReference type="NCBI Taxonomy" id="419479"/>
    <lineage>
        <taxon>Bacteria</taxon>
        <taxon>Bacillati</taxon>
        <taxon>Actinomycetota</taxon>
        <taxon>Actinomycetes</taxon>
        <taxon>Jiangellales</taxon>
        <taxon>Jiangellaceae</taxon>
        <taxon>Jiangella</taxon>
    </lineage>
</organism>
<reference evidence="6" key="1">
    <citation type="submission" date="2016-10" db="EMBL/GenBank/DDBJ databases">
        <authorList>
            <person name="Varghese N."/>
            <person name="Submissions S."/>
        </authorList>
    </citation>
    <scope>NUCLEOTIDE SEQUENCE [LARGE SCALE GENOMIC DNA]</scope>
    <source>
        <strain evidence="6">DSM 45079</strain>
    </source>
</reference>
<dbReference type="SUPFAM" id="SSF46785">
    <property type="entry name" value="Winged helix' DNA-binding domain"/>
    <property type="match status" value="1"/>
</dbReference>
<dbReference type="Proteomes" id="UP000182977">
    <property type="component" value="Chromosome I"/>
</dbReference>
<dbReference type="Pfam" id="PF01638">
    <property type="entry name" value="HxlR"/>
    <property type="match status" value="1"/>
</dbReference>
<keyword evidence="1" id="KW-0805">Transcription regulation</keyword>
<dbReference type="EMBL" id="LT629791">
    <property type="protein sequence ID" value="SDU45822.1"/>
    <property type="molecule type" value="Genomic_DNA"/>
</dbReference>
<dbReference type="PANTHER" id="PTHR33204">
    <property type="entry name" value="TRANSCRIPTIONAL REGULATOR, MARR FAMILY"/>
    <property type="match status" value="1"/>
</dbReference>
<dbReference type="PANTHER" id="PTHR33204:SF36">
    <property type="entry name" value="TRANSCRIPTIONAL REGULATORY PROTEIN"/>
    <property type="match status" value="1"/>
</dbReference>
<proteinExistence type="predicted"/>
<evidence type="ECO:0000256" key="3">
    <source>
        <dbReference type="ARBA" id="ARBA00023163"/>
    </source>
</evidence>
<gene>
    <name evidence="5" type="ORF">SAMN04488563_1886</name>
</gene>
<keyword evidence="2 5" id="KW-0238">DNA-binding</keyword>
<dbReference type="PROSITE" id="PS51118">
    <property type="entry name" value="HTH_HXLR"/>
    <property type="match status" value="1"/>
</dbReference>
<evidence type="ECO:0000259" key="4">
    <source>
        <dbReference type="PROSITE" id="PS51118"/>
    </source>
</evidence>
<dbReference type="InterPro" id="IPR002577">
    <property type="entry name" value="HTH_HxlR"/>
</dbReference>
<evidence type="ECO:0000313" key="5">
    <source>
        <dbReference type="EMBL" id="SDU45822.1"/>
    </source>
</evidence>
<dbReference type="GO" id="GO:0003677">
    <property type="term" value="F:DNA binding"/>
    <property type="evidence" value="ECO:0007669"/>
    <property type="project" value="UniProtKB-KW"/>
</dbReference>
<dbReference type="RefSeq" id="WP_046770242.1">
    <property type="nucleotide sequence ID" value="NZ_LBMC01000019.1"/>
</dbReference>
<evidence type="ECO:0000256" key="2">
    <source>
        <dbReference type="ARBA" id="ARBA00023125"/>
    </source>
</evidence>
<dbReference type="InterPro" id="IPR036388">
    <property type="entry name" value="WH-like_DNA-bd_sf"/>
</dbReference>
<evidence type="ECO:0000256" key="1">
    <source>
        <dbReference type="ARBA" id="ARBA00023015"/>
    </source>
</evidence>
<evidence type="ECO:0000313" key="6">
    <source>
        <dbReference type="Proteomes" id="UP000182977"/>
    </source>
</evidence>
<protein>
    <submittedName>
        <fullName evidence="5">DNA-binding transcriptional regulator, HxlR family</fullName>
    </submittedName>
</protein>
<dbReference type="STRING" id="419479.SAMN04488563_1886"/>
<feature type="domain" description="HTH hxlR-type" evidence="4">
    <location>
        <begin position="11"/>
        <end position="108"/>
    </location>
</feature>
<dbReference type="OrthoDB" id="5181972at2"/>
<keyword evidence="3" id="KW-0804">Transcription</keyword>
<sequence length="167" mass="17947">MDRDRFASISCSVARASGVVADPWALLVLRDLFLGLTRYDELRRDLGVATNVLADRLDRLVDAGLVVRAAYQQAPVRHEYRLTEAGHDLYGVVVALMAWGDRHLAPDGPPMLLVHDVCGHRTTPVVACDRCGGELTNDEVSVRPGPGGRHAPGTAVVAERLTGSVTG</sequence>
<accession>A0A1H2IP39</accession>
<dbReference type="InterPro" id="IPR036390">
    <property type="entry name" value="WH_DNA-bd_sf"/>
</dbReference>
<dbReference type="Gene3D" id="1.10.10.10">
    <property type="entry name" value="Winged helix-like DNA-binding domain superfamily/Winged helix DNA-binding domain"/>
    <property type="match status" value="1"/>
</dbReference>
<keyword evidence="6" id="KW-1185">Reference proteome</keyword>
<name>A0A1H2IP39_9ACTN</name>
<dbReference type="AlphaFoldDB" id="A0A1H2IP39"/>